<gene>
    <name evidence="1" type="ORF">CC86DRAFT_387035</name>
</gene>
<reference evidence="1" key="1">
    <citation type="journal article" date="2020" name="Stud. Mycol.">
        <title>101 Dothideomycetes genomes: a test case for predicting lifestyles and emergence of pathogens.</title>
        <authorList>
            <person name="Haridas S."/>
            <person name="Albert R."/>
            <person name="Binder M."/>
            <person name="Bloem J."/>
            <person name="Labutti K."/>
            <person name="Salamov A."/>
            <person name="Andreopoulos B."/>
            <person name="Baker S."/>
            <person name="Barry K."/>
            <person name="Bills G."/>
            <person name="Bluhm B."/>
            <person name="Cannon C."/>
            <person name="Castanera R."/>
            <person name="Culley D."/>
            <person name="Daum C."/>
            <person name="Ezra D."/>
            <person name="Gonzalez J."/>
            <person name="Henrissat B."/>
            <person name="Kuo A."/>
            <person name="Liang C."/>
            <person name="Lipzen A."/>
            <person name="Lutzoni F."/>
            <person name="Magnuson J."/>
            <person name="Mondo S."/>
            <person name="Nolan M."/>
            <person name="Ohm R."/>
            <person name="Pangilinan J."/>
            <person name="Park H.-J."/>
            <person name="Ramirez L."/>
            <person name="Alfaro M."/>
            <person name="Sun H."/>
            <person name="Tritt A."/>
            <person name="Yoshinaga Y."/>
            <person name="Zwiers L.-H."/>
            <person name="Turgeon B."/>
            <person name="Goodwin S."/>
            <person name="Spatafora J."/>
            <person name="Crous P."/>
            <person name="Grigoriev I."/>
        </authorList>
    </citation>
    <scope>NUCLEOTIDE SEQUENCE</scope>
    <source>
        <strain evidence="1">CBS 113818</strain>
    </source>
</reference>
<proteinExistence type="predicted"/>
<keyword evidence="2" id="KW-1185">Reference proteome</keyword>
<protein>
    <submittedName>
        <fullName evidence="1">Uncharacterized protein</fullName>
    </submittedName>
</protein>
<name>A0A6A6ZHN8_9PLEO</name>
<organism evidence="1 2">
    <name type="scientific">Ophiobolus disseminans</name>
    <dbReference type="NCBI Taxonomy" id="1469910"/>
    <lineage>
        <taxon>Eukaryota</taxon>
        <taxon>Fungi</taxon>
        <taxon>Dikarya</taxon>
        <taxon>Ascomycota</taxon>
        <taxon>Pezizomycotina</taxon>
        <taxon>Dothideomycetes</taxon>
        <taxon>Pleosporomycetidae</taxon>
        <taxon>Pleosporales</taxon>
        <taxon>Pleosporineae</taxon>
        <taxon>Phaeosphaeriaceae</taxon>
        <taxon>Ophiobolus</taxon>
    </lineage>
</organism>
<dbReference type="Proteomes" id="UP000799424">
    <property type="component" value="Unassembled WGS sequence"/>
</dbReference>
<evidence type="ECO:0000313" key="1">
    <source>
        <dbReference type="EMBL" id="KAF2820560.1"/>
    </source>
</evidence>
<sequence>MLIRVWSYCEMQACFLETPWHLYSPFLNSLAGVKDSSARASLSFNSPLSLIANVRENNQQFVQNSSLQSATLSIPHGSNALAQSRPTQACFVNNFQHALIEFLASRRSRLVGPAYNVTCPFRRHKIDLATRLFFAASIRLGRSAMIPPPRGCSRRMHVTNTDCDPSEDAF</sequence>
<dbReference type="AlphaFoldDB" id="A0A6A6ZHN8"/>
<accession>A0A6A6ZHN8</accession>
<evidence type="ECO:0000313" key="2">
    <source>
        <dbReference type="Proteomes" id="UP000799424"/>
    </source>
</evidence>
<dbReference type="EMBL" id="MU006240">
    <property type="protein sequence ID" value="KAF2820560.1"/>
    <property type="molecule type" value="Genomic_DNA"/>
</dbReference>